<evidence type="ECO:0000256" key="7">
    <source>
        <dbReference type="ARBA" id="ARBA00022729"/>
    </source>
</evidence>
<evidence type="ECO:0000256" key="11">
    <source>
        <dbReference type="SAM" id="MobiDB-lite"/>
    </source>
</evidence>
<feature type="compositionally biased region" description="Low complexity" evidence="11">
    <location>
        <begin position="81"/>
        <end position="102"/>
    </location>
</feature>
<protein>
    <recommendedName>
        <fullName evidence="5 10">Pectate lyase</fullName>
        <ecNumber evidence="5 10">4.2.2.2</ecNumber>
    </recommendedName>
</protein>
<comment type="function">
    <text evidence="10">Catalyzes the depolymerization of both polygalacturonate and pectins of methyl esterification degree from 22 to 89%, with an endo mode of action. In contrast to the majority of pectate lyases, displays high activity on highly methylated pectins.</text>
</comment>
<evidence type="ECO:0000313" key="12">
    <source>
        <dbReference type="EMBL" id="KYF93779.1"/>
    </source>
</evidence>
<comment type="cofactor">
    <cofactor evidence="2 10">
        <name>Ca(2+)</name>
        <dbReference type="ChEBI" id="CHEBI:29108"/>
    </cofactor>
</comment>
<comment type="similarity">
    <text evidence="4 10">Belongs to the polysaccharide lyase 3 family.</text>
</comment>
<comment type="subcellular location">
    <subcellularLocation>
        <location evidence="3 10">Secreted</location>
    </subcellularLocation>
</comment>
<keyword evidence="7 10" id="KW-0732">Signal</keyword>
<evidence type="ECO:0000256" key="2">
    <source>
        <dbReference type="ARBA" id="ARBA00001913"/>
    </source>
</evidence>
<feature type="region of interest" description="Disordered" evidence="11">
    <location>
        <begin position="32"/>
        <end position="108"/>
    </location>
</feature>
<dbReference type="InterPro" id="IPR011050">
    <property type="entry name" value="Pectin_lyase_fold/virulence"/>
</dbReference>
<dbReference type="Gene3D" id="2.160.20.10">
    <property type="entry name" value="Single-stranded right-handed beta-helix, Pectin lyase-like"/>
    <property type="match status" value="1"/>
</dbReference>
<feature type="compositionally biased region" description="Gly residues" evidence="11">
    <location>
        <begin position="71"/>
        <end position="80"/>
    </location>
</feature>
<accession>A0A150SMW3</accession>
<dbReference type="EC" id="4.2.2.2" evidence="5 10"/>
<evidence type="ECO:0000256" key="4">
    <source>
        <dbReference type="ARBA" id="ARBA00006463"/>
    </source>
</evidence>
<dbReference type="InterPro" id="IPR004898">
    <property type="entry name" value="Pectate_lyase_PlyH/PlyE-like"/>
</dbReference>
<dbReference type="Proteomes" id="UP000075635">
    <property type="component" value="Unassembled WGS sequence"/>
</dbReference>
<gene>
    <name evidence="12" type="ORF">BE17_07165</name>
</gene>
<dbReference type="PANTHER" id="PTHR33407:SF9">
    <property type="entry name" value="PECTATE LYASE F-RELATED"/>
    <property type="match status" value="1"/>
</dbReference>
<dbReference type="GO" id="GO:0030570">
    <property type="term" value="F:pectate lyase activity"/>
    <property type="evidence" value="ECO:0007669"/>
    <property type="project" value="UniProtKB-UniRule"/>
</dbReference>
<organism evidence="12 13">
    <name type="scientific">Sorangium cellulosum</name>
    <name type="common">Polyangium cellulosum</name>
    <dbReference type="NCBI Taxonomy" id="56"/>
    <lineage>
        <taxon>Bacteria</taxon>
        <taxon>Pseudomonadati</taxon>
        <taxon>Myxococcota</taxon>
        <taxon>Polyangia</taxon>
        <taxon>Polyangiales</taxon>
        <taxon>Polyangiaceae</taxon>
        <taxon>Sorangium</taxon>
    </lineage>
</organism>
<feature type="signal peptide" evidence="10">
    <location>
        <begin position="1"/>
        <end position="31"/>
    </location>
</feature>
<evidence type="ECO:0000256" key="10">
    <source>
        <dbReference type="RuleBase" id="RU367009"/>
    </source>
</evidence>
<evidence type="ECO:0000256" key="3">
    <source>
        <dbReference type="ARBA" id="ARBA00004613"/>
    </source>
</evidence>
<comment type="catalytic activity">
    <reaction evidence="1 10">
        <text>Eliminative cleavage of (1-&gt;4)-alpha-D-galacturonan to give oligosaccharides with 4-deoxy-alpha-D-galact-4-enuronosyl groups at their non-reducing ends.</text>
        <dbReference type="EC" id="4.2.2.2"/>
    </reaction>
</comment>
<dbReference type="Pfam" id="PF03211">
    <property type="entry name" value="Pectate_lyase"/>
    <property type="match status" value="1"/>
</dbReference>
<keyword evidence="8 10" id="KW-0106">Calcium</keyword>
<dbReference type="SUPFAM" id="SSF51126">
    <property type="entry name" value="Pectin lyase-like"/>
    <property type="match status" value="1"/>
</dbReference>
<dbReference type="PANTHER" id="PTHR33407">
    <property type="entry name" value="PECTATE LYASE F-RELATED"/>
    <property type="match status" value="1"/>
</dbReference>
<name>A0A150SMW3_SORCE</name>
<evidence type="ECO:0000313" key="13">
    <source>
        <dbReference type="Proteomes" id="UP000075635"/>
    </source>
</evidence>
<evidence type="ECO:0000256" key="8">
    <source>
        <dbReference type="ARBA" id="ARBA00022837"/>
    </source>
</evidence>
<proteinExistence type="inferred from homology"/>
<dbReference type="GO" id="GO:0005576">
    <property type="term" value="C:extracellular region"/>
    <property type="evidence" value="ECO:0007669"/>
    <property type="project" value="UniProtKB-SubCell"/>
</dbReference>
<dbReference type="AlphaFoldDB" id="A0A150SMW3"/>
<dbReference type="EMBL" id="JEMB01000788">
    <property type="protein sequence ID" value="KYF93779.1"/>
    <property type="molecule type" value="Genomic_DNA"/>
</dbReference>
<evidence type="ECO:0000256" key="1">
    <source>
        <dbReference type="ARBA" id="ARBA00000695"/>
    </source>
</evidence>
<feature type="compositionally biased region" description="Low complexity" evidence="11">
    <location>
        <begin position="61"/>
        <end position="70"/>
    </location>
</feature>
<feature type="chain" id="PRO_5025075872" description="Pectate lyase" evidence="10">
    <location>
        <begin position="32"/>
        <end position="356"/>
    </location>
</feature>
<evidence type="ECO:0000256" key="6">
    <source>
        <dbReference type="ARBA" id="ARBA00022525"/>
    </source>
</evidence>
<evidence type="ECO:0000256" key="9">
    <source>
        <dbReference type="ARBA" id="ARBA00023239"/>
    </source>
</evidence>
<sequence length="356" mass="36021">MSTRASIASARVRVGLLIPALSLVWACSAQSGDGASDTGGGTSEPGGSTTIGSSGSGSVGSGATSSSAAGSGSGGAGSGVTSGATSTSAVSSGSGGSVAASSGAGGGVVPTGDPLDILREFTPADEELAEAYEGYITEEVGPLTYATEGTGTARTISQTLFVPPNAVYDGKGETLTADVAAMKCDTSKGEQAESQRPFFLLAPGASVKNVTIAYPGCEGIHMMGDNALENITWEDVGEDAASVRSYFPGGAITIKDSKGYKAADKMFQFNAPCDVRIENFTGAEMGKLLRQNGGTGFELHIDLNTVTVTGVVSAVVQSDSPLCFVRHHNLTYEFAGSGDKSDRVFRDVPPDNVTEY</sequence>
<keyword evidence="9 10" id="KW-0456">Lyase</keyword>
<comment type="caution">
    <text evidence="12">The sequence shown here is derived from an EMBL/GenBank/DDBJ whole genome shotgun (WGS) entry which is preliminary data.</text>
</comment>
<dbReference type="InterPro" id="IPR012334">
    <property type="entry name" value="Pectin_lyas_fold"/>
</dbReference>
<evidence type="ECO:0000256" key="5">
    <source>
        <dbReference type="ARBA" id="ARBA00012272"/>
    </source>
</evidence>
<keyword evidence="6 10" id="KW-0964">Secreted</keyword>
<reference evidence="12 13" key="1">
    <citation type="submission" date="2014-02" db="EMBL/GenBank/DDBJ databases">
        <title>The small core and large imbalanced accessory genome model reveals a collaborative survival strategy of Sorangium cellulosum strains in nature.</title>
        <authorList>
            <person name="Han K."/>
            <person name="Peng R."/>
            <person name="Blom J."/>
            <person name="Li Y.-Z."/>
        </authorList>
    </citation>
    <scope>NUCLEOTIDE SEQUENCE [LARGE SCALE GENOMIC DNA]</scope>
    <source>
        <strain evidence="12 13">So0011-07</strain>
    </source>
</reference>